<comment type="caution">
    <text evidence="2">The sequence shown here is derived from an EMBL/GenBank/DDBJ whole genome shotgun (WGS) entry which is preliminary data.</text>
</comment>
<proteinExistence type="predicted"/>
<organism evidence="2 3">
    <name type="scientific">Streptomyces litmocidini</name>
    <dbReference type="NCBI Taxonomy" id="67318"/>
    <lineage>
        <taxon>Bacteria</taxon>
        <taxon>Bacillati</taxon>
        <taxon>Actinomycetota</taxon>
        <taxon>Actinomycetes</taxon>
        <taxon>Kitasatosporales</taxon>
        <taxon>Streptomycetaceae</taxon>
        <taxon>Streptomyces</taxon>
    </lineage>
</organism>
<feature type="compositionally biased region" description="Pro residues" evidence="1">
    <location>
        <begin position="1"/>
        <end position="10"/>
    </location>
</feature>
<gene>
    <name evidence="2" type="ORF">ACH407_28420</name>
</gene>
<reference evidence="2 3" key="1">
    <citation type="submission" date="2024-10" db="EMBL/GenBank/DDBJ databases">
        <title>The Natural Products Discovery Center: Release of the First 8490 Sequenced Strains for Exploring Actinobacteria Biosynthetic Diversity.</title>
        <authorList>
            <person name="Kalkreuter E."/>
            <person name="Kautsar S.A."/>
            <person name="Yang D."/>
            <person name="Bader C.D."/>
            <person name="Teijaro C.N."/>
            <person name="Fluegel L."/>
            <person name="Davis C.M."/>
            <person name="Simpson J.R."/>
            <person name="Lauterbach L."/>
            <person name="Steele A.D."/>
            <person name="Gui C."/>
            <person name="Meng S."/>
            <person name="Li G."/>
            <person name="Viehrig K."/>
            <person name="Ye F."/>
            <person name="Su P."/>
            <person name="Kiefer A.F."/>
            <person name="Nichols A."/>
            <person name="Cepeda A.J."/>
            <person name="Yan W."/>
            <person name="Fan B."/>
            <person name="Jiang Y."/>
            <person name="Adhikari A."/>
            <person name="Zheng C.-J."/>
            <person name="Schuster L."/>
            <person name="Cowan T.M."/>
            <person name="Smanski M.J."/>
            <person name="Chevrette M.G."/>
            <person name="De Carvalho L.P.S."/>
            <person name="Shen B."/>
        </authorList>
    </citation>
    <scope>NUCLEOTIDE SEQUENCE [LARGE SCALE GENOMIC DNA]</scope>
    <source>
        <strain evidence="2 3">NPDC020602</strain>
    </source>
</reference>
<dbReference type="EMBL" id="JBIRUI010000015">
    <property type="protein sequence ID" value="MFI1717487.1"/>
    <property type="molecule type" value="Genomic_DNA"/>
</dbReference>
<protein>
    <submittedName>
        <fullName evidence="2">Uncharacterized protein</fullName>
    </submittedName>
</protein>
<dbReference type="RefSeq" id="WP_398711837.1">
    <property type="nucleotide sequence ID" value="NZ_JBIRUI010000015.1"/>
</dbReference>
<sequence length="199" mass="22548">MSDPLSPQPTPKTQHTVPSFTPPVPGLVVGMDEEEGEITMGLGMMLRGAALLEYTLHGLLVHLKDKRPAYSYQPQATGGQLATECIKYLKEMENELIPAKHRADLIEYLETSADRFKIRHHFVHGVLDFDPESQQWLTHTGSKTRKTLPEIRFTTSSEPWELAIEFDHLNKKILELDIEYFDEPGDPSQGEPARVSVKR</sequence>
<evidence type="ECO:0000313" key="2">
    <source>
        <dbReference type="EMBL" id="MFI1717487.1"/>
    </source>
</evidence>
<dbReference type="Proteomes" id="UP001611339">
    <property type="component" value="Unassembled WGS sequence"/>
</dbReference>
<evidence type="ECO:0000256" key="1">
    <source>
        <dbReference type="SAM" id="MobiDB-lite"/>
    </source>
</evidence>
<name>A0ABW7UCV7_9ACTN</name>
<keyword evidence="3" id="KW-1185">Reference proteome</keyword>
<evidence type="ECO:0000313" key="3">
    <source>
        <dbReference type="Proteomes" id="UP001611339"/>
    </source>
</evidence>
<accession>A0ABW7UCV7</accession>
<feature type="region of interest" description="Disordered" evidence="1">
    <location>
        <begin position="1"/>
        <end position="25"/>
    </location>
</feature>